<sequence>MSHPFLSSEEYDERAHALYNEGQFDEALELLREGLSLYPAAVELHVGAGYARLAREEYAWARRSFEEALLLDPEHEDALAGLGEVLLKFGQIDAGFRAFERTLTLGYDDDVDLMLQIGRALFREGYVDMSLTYFERAVHHAEDSSEAVACIGYAQHRLGNDAEAMAALRQAVTIDPQFAEARVYLANILYDAGDLEAALREFEQTSPEDHWDELGIWRLIELKKSIYRLPESDGEFKPWEARLKELAGEPDAIDDLLNQIEQAAMDASEEVSAAPSSGQLETLGTLLTGLASQQAESGLDLNVDLAAEALASSHVLSADAGTHRVIMRDGTTFEGTWEEIVKALRDARDAGRSLEEYMAVEARRFYGATGTRVDSHAPEAFIRGSADAGMLRIVR</sequence>
<dbReference type="InterPro" id="IPR011990">
    <property type="entry name" value="TPR-like_helical_dom_sf"/>
</dbReference>
<evidence type="ECO:0000313" key="4">
    <source>
        <dbReference type="EMBL" id="HCT58340.1"/>
    </source>
</evidence>
<dbReference type="Pfam" id="PF14559">
    <property type="entry name" value="TPR_19"/>
    <property type="match status" value="1"/>
</dbReference>
<feature type="repeat" description="TPR" evidence="3">
    <location>
        <begin position="42"/>
        <end position="75"/>
    </location>
</feature>
<evidence type="ECO:0000256" key="2">
    <source>
        <dbReference type="ARBA" id="ARBA00022803"/>
    </source>
</evidence>
<dbReference type="PANTHER" id="PTHR45586:SF1">
    <property type="entry name" value="LIPOPOLYSACCHARIDE ASSEMBLY PROTEIN B"/>
    <property type="match status" value="1"/>
</dbReference>
<feature type="repeat" description="TPR" evidence="3">
    <location>
        <begin position="145"/>
        <end position="178"/>
    </location>
</feature>
<evidence type="ECO:0000313" key="5">
    <source>
        <dbReference type="Proteomes" id="UP000264071"/>
    </source>
</evidence>
<proteinExistence type="predicted"/>
<organism evidence="4 5">
    <name type="scientific">Gemmatimonas aurantiaca</name>
    <dbReference type="NCBI Taxonomy" id="173480"/>
    <lineage>
        <taxon>Bacteria</taxon>
        <taxon>Pseudomonadati</taxon>
        <taxon>Gemmatimonadota</taxon>
        <taxon>Gemmatimonadia</taxon>
        <taxon>Gemmatimonadales</taxon>
        <taxon>Gemmatimonadaceae</taxon>
        <taxon>Gemmatimonas</taxon>
    </lineage>
</organism>
<protein>
    <submittedName>
        <fullName evidence="4">Tetratricopeptide repeat protein</fullName>
    </submittedName>
</protein>
<evidence type="ECO:0000256" key="1">
    <source>
        <dbReference type="ARBA" id="ARBA00022737"/>
    </source>
</evidence>
<keyword evidence="1" id="KW-0677">Repeat</keyword>
<dbReference type="SUPFAM" id="SSF48452">
    <property type="entry name" value="TPR-like"/>
    <property type="match status" value="1"/>
</dbReference>
<dbReference type="PANTHER" id="PTHR45586">
    <property type="entry name" value="TPR REPEAT-CONTAINING PROTEIN PA4667"/>
    <property type="match status" value="1"/>
</dbReference>
<dbReference type="PROSITE" id="PS50005">
    <property type="entry name" value="TPR"/>
    <property type="match status" value="3"/>
</dbReference>
<dbReference type="InterPro" id="IPR019734">
    <property type="entry name" value="TPR_rpt"/>
</dbReference>
<dbReference type="EMBL" id="DPIY01000010">
    <property type="protein sequence ID" value="HCT58340.1"/>
    <property type="molecule type" value="Genomic_DNA"/>
</dbReference>
<comment type="caution">
    <text evidence="4">The sequence shown here is derived from an EMBL/GenBank/DDBJ whole genome shotgun (WGS) entry which is preliminary data.</text>
</comment>
<gene>
    <name evidence="4" type="ORF">DGD08_14140</name>
</gene>
<dbReference type="Gene3D" id="1.25.40.10">
    <property type="entry name" value="Tetratricopeptide repeat domain"/>
    <property type="match status" value="2"/>
</dbReference>
<dbReference type="Proteomes" id="UP000264071">
    <property type="component" value="Unassembled WGS sequence"/>
</dbReference>
<name>A0A3D4VB46_9BACT</name>
<evidence type="ECO:0000256" key="3">
    <source>
        <dbReference type="PROSITE-ProRule" id="PRU00339"/>
    </source>
</evidence>
<reference evidence="4 5" key="1">
    <citation type="journal article" date="2018" name="Nat. Biotechnol.">
        <title>A standardized bacterial taxonomy based on genome phylogeny substantially revises the tree of life.</title>
        <authorList>
            <person name="Parks D.H."/>
            <person name="Chuvochina M."/>
            <person name="Waite D.W."/>
            <person name="Rinke C."/>
            <person name="Skarshewski A."/>
            <person name="Chaumeil P.A."/>
            <person name="Hugenholtz P."/>
        </authorList>
    </citation>
    <scope>NUCLEOTIDE SEQUENCE [LARGE SCALE GENOMIC DNA]</scope>
    <source>
        <strain evidence="4">UBA8844</strain>
    </source>
</reference>
<keyword evidence="2 3" id="KW-0802">TPR repeat</keyword>
<accession>A0A3D4VB46</accession>
<dbReference type="SMART" id="SM00028">
    <property type="entry name" value="TPR"/>
    <property type="match status" value="6"/>
</dbReference>
<dbReference type="Pfam" id="PF13428">
    <property type="entry name" value="TPR_14"/>
    <property type="match status" value="1"/>
</dbReference>
<dbReference type="AlphaFoldDB" id="A0A3D4VB46"/>
<dbReference type="InterPro" id="IPR051012">
    <property type="entry name" value="CellSynth/LPSAsmb/PSIAsmb"/>
</dbReference>
<feature type="repeat" description="TPR" evidence="3">
    <location>
        <begin position="8"/>
        <end position="41"/>
    </location>
</feature>